<feature type="region of interest" description="Disordered" evidence="1">
    <location>
        <begin position="287"/>
        <end position="328"/>
    </location>
</feature>
<dbReference type="GeneID" id="9829333"/>
<dbReference type="Proteomes" id="UP000127069">
    <property type="component" value="Segment"/>
</dbReference>
<dbReference type="RefSeq" id="YP_003933816.1">
    <property type="nucleotide sequence ID" value="NC_014567.1"/>
</dbReference>
<proteinExistence type="predicted"/>
<organismHost>
    <name type="scientific">Callithrix</name>
    <dbReference type="NCBI Taxonomy" id="9481"/>
</organismHost>
<organismHost>
    <name type="scientific">Saimiri</name>
    <name type="common">squirrel monkeys</name>
    <dbReference type="NCBI Taxonomy" id="9520"/>
</organismHost>
<keyword evidence="3" id="KW-1185">Reference proteome</keyword>
<protein>
    <submittedName>
        <fullName evidence="2">Nuclear protein UL24</fullName>
    </submittedName>
</protein>
<feature type="region of interest" description="Disordered" evidence="1">
    <location>
        <begin position="196"/>
        <end position="252"/>
    </location>
</feature>
<dbReference type="KEGG" id="vg:9829333"/>
<dbReference type="EMBL" id="HM625781">
    <property type="protein sequence ID" value="ADO13804.1"/>
    <property type="molecule type" value="Genomic_DNA"/>
</dbReference>
<evidence type="ECO:0000256" key="1">
    <source>
        <dbReference type="SAM" id="MobiDB-lite"/>
    </source>
</evidence>
<accession>E2IUE6</accession>
<dbReference type="OrthoDB" id="13243at10239"/>
<feature type="compositionally biased region" description="Basic residues" evidence="1">
    <location>
        <begin position="214"/>
        <end position="225"/>
    </location>
</feature>
<gene>
    <name evidence="2" type="primary">UL24</name>
</gene>
<organism evidence="2 3">
    <name type="scientific">Saimiriine herpesvirus 1 (strain MV-5-4-PSL)</name>
    <name type="common">SaHV-1</name>
    <name type="synonym">Marmoset herpesvirus</name>
    <dbReference type="NCBI Taxonomy" id="10353"/>
    <lineage>
        <taxon>Viruses</taxon>
        <taxon>Duplodnaviria</taxon>
        <taxon>Heunggongvirae</taxon>
        <taxon>Peploviricota</taxon>
        <taxon>Herviviricetes</taxon>
        <taxon>Herpesvirales</taxon>
        <taxon>Orthoherpesviridae</taxon>
        <taxon>Alphaherpesvirinae</taxon>
        <taxon>Simplexvirus</taxon>
        <taxon>Simplexvirus saimiriinealpha1</taxon>
    </lineage>
</organism>
<evidence type="ECO:0000313" key="2">
    <source>
        <dbReference type="EMBL" id="ADO13804.1"/>
    </source>
</evidence>
<reference evidence="2 3" key="1">
    <citation type="journal article" date="2011" name="Virology">
        <title>Structure and sequence of the saimiriine herpesvirus 1 genome.</title>
        <authorList>
            <person name="Tyler S."/>
            <person name="Severini A."/>
            <person name="Black D."/>
            <person name="Walker M."/>
            <person name="Eberle R."/>
        </authorList>
    </citation>
    <scope>NUCLEOTIDE SEQUENCE [LARGE SCALE GENOMIC DNA]</scope>
    <source>
        <strain evidence="2">MV 5-4</strain>
    </source>
</reference>
<name>E2IUE6_SHV1</name>
<dbReference type="Pfam" id="PF01646">
    <property type="entry name" value="Herpes_UL24"/>
    <property type="match status" value="1"/>
</dbReference>
<evidence type="ECO:0000313" key="3">
    <source>
        <dbReference type="Proteomes" id="UP000127069"/>
    </source>
</evidence>
<dbReference type="InterPro" id="IPR002580">
    <property type="entry name" value="Herpes_UL24"/>
</dbReference>
<sequence>MAASTPEGTARRRKILQAGVRSHNRFYGEFAKEVRAFNATRTTGQVLTLLQRSLGEKSLCDVAYISLAFEVDLGARRPDCVCVFEFSEGGATAGPKGVCVILEIKTCKFASASESLSKREQRATGMKQLRDSLRLLLAVTPPGADTVSFCPVLLFISQRTLRATRITRLAPRAASGNLANLVRTLRAVSTYAPPKTRLIRGRASEDRGRSTAPSHKHRRCARKRPTAALARAGPEPPASATEASSALRPPPFPHEIITTEAVLRERPTGPSVLQKIAALFCLPAPREAGRPTAFGGTSNTSNGGSGENSGEPHLPARPLTPRLGALAS</sequence>